<evidence type="ECO:0000313" key="3">
    <source>
        <dbReference type="EMBL" id="NDY91998.1"/>
    </source>
</evidence>
<feature type="signal peptide" evidence="1">
    <location>
        <begin position="1"/>
        <end position="26"/>
    </location>
</feature>
<keyword evidence="4" id="KW-1185">Reference proteome</keyword>
<comment type="subunit">
    <text evidence="1">Component of the lipopolysaccharide transport and assembly complex. Interacts with LptE and LptA.</text>
</comment>
<dbReference type="InterPro" id="IPR007543">
    <property type="entry name" value="LptD_C"/>
</dbReference>
<name>A0A7C9TJU7_9BURK</name>
<comment type="function">
    <text evidence="1">Together with LptE, is involved in the assembly of lipopolysaccharide (LPS) at the surface of the outer membrane.</text>
</comment>
<dbReference type="PANTHER" id="PTHR30189">
    <property type="entry name" value="LPS-ASSEMBLY PROTEIN"/>
    <property type="match status" value="1"/>
</dbReference>
<dbReference type="RefSeq" id="WP_163457841.1">
    <property type="nucleotide sequence ID" value="NZ_JAAGOH010000013.1"/>
</dbReference>
<dbReference type="HAMAP" id="MF_01411">
    <property type="entry name" value="LPS_assembly_LptD"/>
    <property type="match status" value="1"/>
</dbReference>
<evidence type="ECO:0000259" key="2">
    <source>
        <dbReference type="Pfam" id="PF04453"/>
    </source>
</evidence>
<dbReference type="GO" id="GO:1990351">
    <property type="term" value="C:transporter complex"/>
    <property type="evidence" value="ECO:0007669"/>
    <property type="project" value="TreeGrafter"/>
</dbReference>
<evidence type="ECO:0000256" key="1">
    <source>
        <dbReference type="HAMAP-Rule" id="MF_01411"/>
    </source>
</evidence>
<dbReference type="GO" id="GO:0015920">
    <property type="term" value="P:lipopolysaccharide transport"/>
    <property type="evidence" value="ECO:0007669"/>
    <property type="project" value="InterPro"/>
</dbReference>
<sequence length="794" mass="86446" precursor="true">MNVRRPAAPLLAGWALAWLAAGAASAQGASELPVAEPAATAPTPVALASAASCTAVAGARRRPTAAAPAPTGPVDLSAARLRSEGGAQTVAEGEVVLRRAGMQLSADLLRYLHADETAIAEGEVRLSRGEDRFVGSRAELNLRTEAGVVEQPRFHVARAGAGGQARRIEFQGGRQLSAQQAAYSSCDLDAPGGPDWVLTMDRLDLDFERNEGLARGAVLRFMDVPLLAIPTLSFPATDQPKSGWLPPTIDFDSRAGVVISEAYYWRLAPNRDATLMPVISSRRGVGLRGDYRYLLPSDTGQLAFHALPSDRVAGRERYSLEFSHEGEVSGGLRYQLTGQRASDDAYWKDHAKILSSWTPRLLPRSAEALQPGRWGGLEWEAYTGVQGWQVLQQSDAAISPPYERVPQLGLRGRWGGATGLQLDFTTEYNAFRRARSSLAPTPALTEPTEGQRLQARPSLAWTWDAGWGWLTPRATVLASAYDYPAWVSDSGGTLTGQTENAHRSSVVPTFSLDMGLRFERPLSSLGADLLQTLEPRLHYVRTPLRAAQASLPLFDTAASDFNAYSIYADNAYTGGDRVSDANQITFGATSRFLSRDNGTERLRLGFAQRYQFSEQQLGPDVSSGSSRFSDLMLFGSGQLHERWHADATLQYNVDLARPARTVGTLRYQPGPFRTLSGTYIYTRGQSEQYGLGWQWPLYQREASGSGQCQGTFYGVGRGLYSKTDGRLTDALAGVEYDSGCWVFRVVAERTAIGQATASTHFMVQLELVGLSRLGSNPLKTLKDQIPGYRLLRED</sequence>
<dbReference type="GO" id="GO:0043165">
    <property type="term" value="P:Gram-negative-bacterium-type cell outer membrane assembly"/>
    <property type="evidence" value="ECO:0007669"/>
    <property type="project" value="UniProtKB-UniRule"/>
</dbReference>
<feature type="chain" id="PRO_5029061674" description="LPS-assembly protein LptD" evidence="1">
    <location>
        <begin position="27"/>
        <end position="794"/>
    </location>
</feature>
<dbReference type="PANTHER" id="PTHR30189:SF1">
    <property type="entry name" value="LPS-ASSEMBLY PROTEIN LPTD"/>
    <property type="match status" value="1"/>
</dbReference>
<dbReference type="Pfam" id="PF04453">
    <property type="entry name" value="LptD"/>
    <property type="match status" value="1"/>
</dbReference>
<feature type="domain" description="LptD C-terminal" evidence="2">
    <location>
        <begin position="316"/>
        <end position="700"/>
    </location>
</feature>
<dbReference type="GO" id="GO:0009279">
    <property type="term" value="C:cell outer membrane"/>
    <property type="evidence" value="ECO:0007669"/>
    <property type="project" value="UniProtKB-SubCell"/>
</dbReference>
<reference evidence="3 4" key="1">
    <citation type="submission" date="2020-02" db="EMBL/GenBank/DDBJ databases">
        <title>Ideonella bacterium strain TBM-1.</title>
        <authorList>
            <person name="Chen W.-M."/>
        </authorList>
    </citation>
    <scope>NUCLEOTIDE SEQUENCE [LARGE SCALE GENOMIC DNA]</scope>
    <source>
        <strain evidence="3 4">TBM-1</strain>
    </source>
</reference>
<keyword evidence="1" id="KW-0732">Signal</keyword>
<dbReference type="EMBL" id="JAAGOH010000013">
    <property type="protein sequence ID" value="NDY91998.1"/>
    <property type="molecule type" value="Genomic_DNA"/>
</dbReference>
<dbReference type="InterPro" id="IPR020889">
    <property type="entry name" value="LipoPS_assembly_LptD"/>
</dbReference>
<comment type="caution">
    <text evidence="3">The sequence shown here is derived from an EMBL/GenBank/DDBJ whole genome shotgun (WGS) entry which is preliminary data.</text>
</comment>
<protein>
    <recommendedName>
        <fullName evidence="1">LPS-assembly protein LptD</fullName>
    </recommendedName>
</protein>
<proteinExistence type="inferred from homology"/>
<keyword evidence="1" id="KW-0998">Cell outer membrane</keyword>
<organism evidence="3 4">
    <name type="scientific">Ideonella livida</name>
    <dbReference type="NCBI Taxonomy" id="2707176"/>
    <lineage>
        <taxon>Bacteria</taxon>
        <taxon>Pseudomonadati</taxon>
        <taxon>Pseudomonadota</taxon>
        <taxon>Betaproteobacteria</taxon>
        <taxon>Burkholderiales</taxon>
        <taxon>Sphaerotilaceae</taxon>
        <taxon>Ideonella</taxon>
    </lineage>
</organism>
<dbReference type="Proteomes" id="UP000484255">
    <property type="component" value="Unassembled WGS sequence"/>
</dbReference>
<gene>
    <name evidence="1" type="primary">lptD</name>
    <name evidence="3" type="ORF">G3A44_12450</name>
</gene>
<comment type="caution">
    <text evidence="1">Lacks conserved residue(s) required for the propagation of feature annotation.</text>
</comment>
<evidence type="ECO:0000313" key="4">
    <source>
        <dbReference type="Proteomes" id="UP000484255"/>
    </source>
</evidence>
<accession>A0A7C9TJU7</accession>
<comment type="similarity">
    <text evidence="1">Belongs to the LptD family.</text>
</comment>
<dbReference type="AlphaFoldDB" id="A0A7C9TJU7"/>
<keyword evidence="1" id="KW-0472">Membrane</keyword>
<dbReference type="InterPro" id="IPR050218">
    <property type="entry name" value="LptD"/>
</dbReference>
<comment type="subcellular location">
    <subcellularLocation>
        <location evidence="1">Cell outer membrane</location>
    </subcellularLocation>
</comment>